<dbReference type="FunFam" id="3.40.50.720:FF:000047">
    <property type="entry name" value="NADP-dependent L-serine/L-allo-threonine dehydrogenase"/>
    <property type="match status" value="1"/>
</dbReference>
<dbReference type="InterPro" id="IPR002347">
    <property type="entry name" value="SDR_fam"/>
</dbReference>
<dbReference type="OrthoDB" id="9810734at2"/>
<comment type="similarity">
    <text evidence="1 3">Belongs to the short-chain dehydrogenases/reductases (SDR) family.</text>
</comment>
<dbReference type="GO" id="GO:0016616">
    <property type="term" value="F:oxidoreductase activity, acting on the CH-OH group of donors, NAD or NADP as acceptor"/>
    <property type="evidence" value="ECO:0007669"/>
    <property type="project" value="UniProtKB-ARBA"/>
</dbReference>
<sequence length="253" mass="26712">MIVLVTGASAGFGEAIAERLCRDGHTVVATARRADKLAALAARCGSRLHPLALDVRYKDEVLAAVSYIGETIGPIDALINNAGLALGVAPAYQASLEDWETMIDTNIKGLLYCTHAVLPGMVERDNGVIVNLGSVAGTYPYPGGNVYGGTKAFVHQYSLNLRADLVGRNVRVTSIEPGLCAGTEFSVTRFHGDAARAAQVYAGTQALSAADIAEAVSWLLARPAHVNINTMELMPTCQGFANFAIARAPENER</sequence>
<evidence type="ECO:0000256" key="3">
    <source>
        <dbReference type="RuleBase" id="RU000363"/>
    </source>
</evidence>
<evidence type="ECO:0000313" key="4">
    <source>
        <dbReference type="EMBL" id="TWG88342.1"/>
    </source>
</evidence>
<dbReference type="SUPFAM" id="SSF51735">
    <property type="entry name" value="NAD(P)-binding Rossmann-fold domains"/>
    <property type="match status" value="1"/>
</dbReference>
<dbReference type="Proteomes" id="UP000318141">
    <property type="component" value="Unassembled WGS sequence"/>
</dbReference>
<dbReference type="InterPro" id="IPR020904">
    <property type="entry name" value="Sc_DH/Rdtase_CS"/>
</dbReference>
<reference evidence="4 5" key="1">
    <citation type="submission" date="2019-07" db="EMBL/GenBank/DDBJ databases">
        <title>Genome sequencing of lignin-degrading bacterial isolates.</title>
        <authorList>
            <person name="Gladden J."/>
        </authorList>
    </citation>
    <scope>NUCLEOTIDE SEQUENCE [LARGE SCALE GENOMIC DNA]</scope>
    <source>
        <strain evidence="4 5">J11</strain>
    </source>
</reference>
<accession>A0A562BT22</accession>
<comment type="caution">
    <text evidence="4">The sequence shown here is derived from an EMBL/GenBank/DDBJ whole genome shotgun (WGS) entry which is preliminary data.</text>
</comment>
<dbReference type="PANTHER" id="PTHR42901">
    <property type="entry name" value="ALCOHOL DEHYDROGENASE"/>
    <property type="match status" value="1"/>
</dbReference>
<dbReference type="PROSITE" id="PS00061">
    <property type="entry name" value="ADH_SHORT"/>
    <property type="match status" value="1"/>
</dbReference>
<name>A0A562BT22_9BURK</name>
<dbReference type="PRINTS" id="PR00081">
    <property type="entry name" value="GDHRDH"/>
</dbReference>
<keyword evidence="5" id="KW-1185">Reference proteome</keyword>
<dbReference type="InterPro" id="IPR036291">
    <property type="entry name" value="NAD(P)-bd_dom_sf"/>
</dbReference>
<protein>
    <submittedName>
        <fullName evidence="4">3-hydroxy acid dehydrogenase/malonic semialdehyde reductase</fullName>
    </submittedName>
</protein>
<dbReference type="EMBL" id="VLJN01000005">
    <property type="protein sequence ID" value="TWG88342.1"/>
    <property type="molecule type" value="Genomic_DNA"/>
</dbReference>
<dbReference type="PANTHER" id="PTHR42901:SF1">
    <property type="entry name" value="ALCOHOL DEHYDROGENASE"/>
    <property type="match status" value="1"/>
</dbReference>
<proteinExistence type="inferred from homology"/>
<keyword evidence="2" id="KW-0560">Oxidoreductase</keyword>
<dbReference type="AlphaFoldDB" id="A0A562BT22"/>
<evidence type="ECO:0000256" key="2">
    <source>
        <dbReference type="ARBA" id="ARBA00023002"/>
    </source>
</evidence>
<organism evidence="4 5">
    <name type="scientific">Cupriavidus gilardii J11</name>
    <dbReference type="NCBI Taxonomy" id="936133"/>
    <lineage>
        <taxon>Bacteria</taxon>
        <taxon>Pseudomonadati</taxon>
        <taxon>Pseudomonadota</taxon>
        <taxon>Betaproteobacteria</taxon>
        <taxon>Burkholderiales</taxon>
        <taxon>Burkholderiaceae</taxon>
        <taxon>Cupriavidus</taxon>
    </lineage>
</organism>
<gene>
    <name evidence="4" type="ORF">L602_001300000990</name>
</gene>
<evidence type="ECO:0000256" key="1">
    <source>
        <dbReference type="ARBA" id="ARBA00006484"/>
    </source>
</evidence>
<evidence type="ECO:0000313" key="5">
    <source>
        <dbReference type="Proteomes" id="UP000318141"/>
    </source>
</evidence>
<dbReference type="PRINTS" id="PR00080">
    <property type="entry name" value="SDRFAMILY"/>
</dbReference>
<dbReference type="Pfam" id="PF00106">
    <property type="entry name" value="adh_short"/>
    <property type="match status" value="1"/>
</dbReference>
<dbReference type="Gene3D" id="3.40.50.720">
    <property type="entry name" value="NAD(P)-binding Rossmann-like Domain"/>
    <property type="match status" value="1"/>
</dbReference>